<keyword evidence="2" id="KW-1185">Reference proteome</keyword>
<evidence type="ECO:0000313" key="1">
    <source>
        <dbReference type="EMBL" id="QEH37928.1"/>
    </source>
</evidence>
<name>A0A5B9WB78_9BACT</name>
<dbReference type="Proteomes" id="UP000324233">
    <property type="component" value="Chromosome"/>
</dbReference>
<gene>
    <name evidence="1" type="ORF">OJF2_65230</name>
</gene>
<dbReference type="EMBL" id="CP042997">
    <property type="protein sequence ID" value="QEH37928.1"/>
    <property type="molecule type" value="Genomic_DNA"/>
</dbReference>
<sequence>MPSPRPRYRRNPAAACDALTRFFLEWGDNSRGRALFADDKLLPAWKGHGEQIIREWAAANPGTRPAGFWQWDAPEPRDAFREGETAYLERLALLLPGEAEAIEAQSRTQNGEP</sequence>
<dbReference type="KEGG" id="agv:OJF2_65230"/>
<accession>A0A5B9WB78</accession>
<protein>
    <submittedName>
        <fullName evidence="1">Uncharacterized protein</fullName>
    </submittedName>
</protein>
<dbReference type="OrthoDB" id="5952157at2"/>
<organism evidence="1 2">
    <name type="scientific">Aquisphaera giovannonii</name>
    <dbReference type="NCBI Taxonomy" id="406548"/>
    <lineage>
        <taxon>Bacteria</taxon>
        <taxon>Pseudomonadati</taxon>
        <taxon>Planctomycetota</taxon>
        <taxon>Planctomycetia</taxon>
        <taxon>Isosphaerales</taxon>
        <taxon>Isosphaeraceae</taxon>
        <taxon>Aquisphaera</taxon>
    </lineage>
</organism>
<proteinExistence type="predicted"/>
<reference evidence="1 2" key="1">
    <citation type="submission" date="2019-08" db="EMBL/GenBank/DDBJ databases">
        <title>Deep-cultivation of Planctomycetes and their phenomic and genomic characterization uncovers novel biology.</title>
        <authorList>
            <person name="Wiegand S."/>
            <person name="Jogler M."/>
            <person name="Boedeker C."/>
            <person name="Pinto D."/>
            <person name="Vollmers J."/>
            <person name="Rivas-Marin E."/>
            <person name="Kohn T."/>
            <person name="Peeters S.H."/>
            <person name="Heuer A."/>
            <person name="Rast P."/>
            <person name="Oberbeckmann S."/>
            <person name="Bunk B."/>
            <person name="Jeske O."/>
            <person name="Meyerdierks A."/>
            <person name="Storesund J.E."/>
            <person name="Kallscheuer N."/>
            <person name="Luecker S."/>
            <person name="Lage O.M."/>
            <person name="Pohl T."/>
            <person name="Merkel B.J."/>
            <person name="Hornburger P."/>
            <person name="Mueller R.-W."/>
            <person name="Bruemmer F."/>
            <person name="Labrenz M."/>
            <person name="Spormann A.M."/>
            <person name="Op den Camp H."/>
            <person name="Overmann J."/>
            <person name="Amann R."/>
            <person name="Jetten M.S.M."/>
            <person name="Mascher T."/>
            <person name="Medema M.H."/>
            <person name="Devos D.P."/>
            <person name="Kaster A.-K."/>
            <person name="Ovreas L."/>
            <person name="Rohde M."/>
            <person name="Galperin M.Y."/>
            <person name="Jogler C."/>
        </authorList>
    </citation>
    <scope>NUCLEOTIDE SEQUENCE [LARGE SCALE GENOMIC DNA]</scope>
    <source>
        <strain evidence="1 2">OJF2</strain>
    </source>
</reference>
<dbReference type="AlphaFoldDB" id="A0A5B9WB78"/>
<dbReference type="RefSeq" id="WP_148597429.1">
    <property type="nucleotide sequence ID" value="NZ_CP042997.1"/>
</dbReference>
<evidence type="ECO:0000313" key="2">
    <source>
        <dbReference type="Proteomes" id="UP000324233"/>
    </source>
</evidence>